<feature type="domain" description="Putative glycogen debranching enzyme N-terminal" evidence="1">
    <location>
        <begin position="26"/>
        <end position="220"/>
    </location>
</feature>
<dbReference type="Pfam" id="PF14742">
    <property type="entry name" value="GDE_N_bis"/>
    <property type="match status" value="1"/>
</dbReference>
<evidence type="ECO:0000259" key="1">
    <source>
        <dbReference type="Pfam" id="PF14742"/>
    </source>
</evidence>
<dbReference type="InterPro" id="IPR032856">
    <property type="entry name" value="GDE_N_bis"/>
</dbReference>
<sequence>MDICNVTGTDEFRIAPEDVRGSVEVLKEGRMFMNSLPGGEIPGGDMGGLGFYYSDTRFLSCLEMTLNGTEPVFLSRTLRDSHFAQVEMTNKEFTSRGMKVPMQTVHIRLLRMVKDGFYQRVRIINFNPSVLEINLKFKLGADFADIFEVRGTKRPSRGTRQKPVIGRQKAVLNYLGRDKVRRSTAVRFYPAPAAITEEDSYVYANYNLKLVPKKKYYVYLKVTPVVDGENTELLPVRSDLGFTRAAQYLIDSYQSWKDQCVQITTDNESFNYMLWVAITDLRALSTTYPGAGTVIEAGIPWYAAPFGRDALITAWQTLLVNPAFARETLRFLARYQGQAVDPWRDEQPGKILHELRFGEMARAGEIPHTPYYGSVDSTLWFIILLAEYVRWTGDTGFLPEMSGPLAKALEWCEKYGDIDGDGYIEYLCRSEKGLANQGWKDSWDGVVDRYGKIPSGPIALVEVQGYYYKALNEAAGIYEYTGDGTRAEELRQKAGRLKNNFLRDFWLERKGFLAYALDGQKNVVDTVVSNPGHCLFTGILPEQQGRRVVKRLMQPDLFSGWGIRTMSNEEVAYNPMSYHNGTVWPHDNAIIGYGIGMMGEVVFLKLLVETLFEAAEYFDHMRLPELFCGFTRRGKSGPVRYPIACEPQAWAAGSIFLLLRALLGIECRGAEINVRNPRLPGFLRTLRLENIRTCCGAAALEFTRRQEKTYCGVIGTEGNVKVIFG</sequence>
<dbReference type="EMBL" id="AP009389">
    <property type="protein sequence ID" value="BAF58740.1"/>
    <property type="molecule type" value="Genomic_DNA"/>
</dbReference>
<dbReference type="InterPro" id="IPR054491">
    <property type="entry name" value="MGH1-like_GH"/>
</dbReference>
<proteinExistence type="predicted"/>
<keyword evidence="4" id="KW-1185">Reference proteome</keyword>
<evidence type="ECO:0000313" key="4">
    <source>
        <dbReference type="Proteomes" id="UP000006556"/>
    </source>
</evidence>
<dbReference type="InterPro" id="IPR012341">
    <property type="entry name" value="6hp_glycosidase-like_sf"/>
</dbReference>
<name>A5D4V3_PELTS</name>
<dbReference type="Pfam" id="PF22422">
    <property type="entry name" value="MGH1-like_GH"/>
    <property type="match status" value="1"/>
</dbReference>
<reference evidence="4" key="1">
    <citation type="journal article" date="2008" name="Genome Res.">
        <title>The genome of Pelotomaculum thermopropionicum reveals niche-associated evolution in anaerobic microbiota.</title>
        <authorList>
            <person name="Kosaka T."/>
            <person name="Kato S."/>
            <person name="Shimoyama T."/>
            <person name="Ishii S."/>
            <person name="Abe T."/>
            <person name="Watanabe K."/>
        </authorList>
    </citation>
    <scope>NUCLEOTIDE SEQUENCE [LARGE SCALE GENOMIC DNA]</scope>
    <source>
        <strain evidence="4">DSM 13744 / JCM 10971 / SI</strain>
    </source>
</reference>
<dbReference type="Proteomes" id="UP000006556">
    <property type="component" value="Chromosome"/>
</dbReference>
<dbReference type="InterPro" id="IPR008928">
    <property type="entry name" value="6-hairpin_glycosidase_sf"/>
</dbReference>
<feature type="domain" description="Mannosylglycerate hydrolase MGH1-like glycoside hydrolase" evidence="2">
    <location>
        <begin position="309"/>
        <end position="617"/>
    </location>
</feature>
<dbReference type="Gene3D" id="1.50.10.10">
    <property type="match status" value="1"/>
</dbReference>
<dbReference type="GO" id="GO:0005975">
    <property type="term" value="P:carbohydrate metabolic process"/>
    <property type="evidence" value="ECO:0007669"/>
    <property type="project" value="InterPro"/>
</dbReference>
<evidence type="ECO:0000313" key="3">
    <source>
        <dbReference type="EMBL" id="BAF58740.1"/>
    </source>
</evidence>
<protein>
    <submittedName>
        <fullName evidence="3">Glycogen debranching enzyme</fullName>
    </submittedName>
</protein>
<dbReference type="KEGG" id="pth:PTH_0559"/>
<dbReference type="HOGENOM" id="CLU_019216_1_0_9"/>
<dbReference type="eggNOG" id="COG3408">
    <property type="taxonomic scope" value="Bacteria"/>
</dbReference>
<accession>A5D4V3</accession>
<dbReference type="PANTHER" id="PTHR34987:SF4">
    <property type="entry name" value="ALPHA-L-RHAMNOSIDASE C-TERMINAL DOMAIN-CONTAINING PROTEIN"/>
    <property type="match status" value="1"/>
</dbReference>
<dbReference type="STRING" id="370438.PTH_0559"/>
<gene>
    <name evidence="3" type="primary">GDB1</name>
    <name evidence="3" type="ordered locus">PTH_0559</name>
</gene>
<evidence type="ECO:0000259" key="2">
    <source>
        <dbReference type="Pfam" id="PF22422"/>
    </source>
</evidence>
<dbReference type="AlphaFoldDB" id="A5D4V3"/>
<dbReference type="PANTHER" id="PTHR34987">
    <property type="entry name" value="C, PUTATIVE (AFU_ORTHOLOGUE AFUA_3G02880)-RELATED"/>
    <property type="match status" value="1"/>
</dbReference>
<organism evidence="3 4">
    <name type="scientific">Pelotomaculum thermopropionicum (strain DSM 13744 / JCM 10971 / SI)</name>
    <dbReference type="NCBI Taxonomy" id="370438"/>
    <lineage>
        <taxon>Bacteria</taxon>
        <taxon>Bacillati</taxon>
        <taxon>Bacillota</taxon>
        <taxon>Clostridia</taxon>
        <taxon>Eubacteriales</taxon>
        <taxon>Desulfotomaculaceae</taxon>
        <taxon>Pelotomaculum</taxon>
    </lineage>
</organism>
<dbReference type="SUPFAM" id="SSF48208">
    <property type="entry name" value="Six-hairpin glycosidases"/>
    <property type="match status" value="1"/>
</dbReference>